<dbReference type="Pfam" id="PF23598">
    <property type="entry name" value="LRR_14"/>
    <property type="match status" value="1"/>
</dbReference>
<dbReference type="InterPro" id="IPR055414">
    <property type="entry name" value="LRR_R13L4/SHOC2-like"/>
</dbReference>
<evidence type="ECO:0000256" key="2">
    <source>
        <dbReference type="ARBA" id="ARBA00004496"/>
    </source>
</evidence>
<evidence type="ECO:0000256" key="7">
    <source>
        <dbReference type="ARBA" id="ARBA00022737"/>
    </source>
</evidence>
<dbReference type="InterPro" id="IPR036388">
    <property type="entry name" value="WH-like_DNA-bd_sf"/>
</dbReference>
<evidence type="ECO:0000256" key="10">
    <source>
        <dbReference type="ARBA" id="ARBA00022840"/>
    </source>
</evidence>
<dbReference type="SUPFAM" id="SSF52058">
    <property type="entry name" value="L domain-like"/>
    <property type="match status" value="1"/>
</dbReference>
<dbReference type="GO" id="GO:0009626">
    <property type="term" value="P:plant-type hypersensitive response"/>
    <property type="evidence" value="ECO:0007669"/>
    <property type="project" value="UniProtKB-KW"/>
</dbReference>
<protein>
    <submittedName>
        <fullName evidence="15">Uncharacterized protein</fullName>
    </submittedName>
</protein>
<evidence type="ECO:0000256" key="6">
    <source>
        <dbReference type="ARBA" id="ARBA00022667"/>
    </source>
</evidence>
<dbReference type="PANTHER" id="PTHR23155">
    <property type="entry name" value="DISEASE RESISTANCE PROTEIN RP"/>
    <property type="match status" value="1"/>
</dbReference>
<dbReference type="EMBL" id="KI632223">
    <property type="protein sequence ID" value="EYU21437.1"/>
    <property type="molecule type" value="Genomic_DNA"/>
</dbReference>
<dbReference type="AlphaFoldDB" id="A0A022PYP5"/>
<dbReference type="GO" id="GO:0005737">
    <property type="term" value="C:cytoplasm"/>
    <property type="evidence" value="ECO:0007669"/>
    <property type="project" value="UniProtKB-SubCell"/>
</dbReference>
<dbReference type="SUPFAM" id="SSF52540">
    <property type="entry name" value="P-loop containing nucleoside triphosphate hydrolases"/>
    <property type="match status" value="1"/>
</dbReference>
<dbReference type="Gene3D" id="1.10.8.430">
    <property type="entry name" value="Helical domain of apoptotic protease-activating factors"/>
    <property type="match status" value="1"/>
</dbReference>
<comment type="subcellular location">
    <subcellularLocation>
        <location evidence="2">Cytoplasm</location>
    </subcellularLocation>
</comment>
<dbReference type="InterPro" id="IPR042197">
    <property type="entry name" value="Apaf_helical"/>
</dbReference>
<keyword evidence="7" id="KW-0677">Repeat</keyword>
<evidence type="ECO:0000256" key="9">
    <source>
        <dbReference type="ARBA" id="ARBA00022821"/>
    </source>
</evidence>
<evidence type="ECO:0000256" key="4">
    <source>
        <dbReference type="ARBA" id="ARBA00022490"/>
    </source>
</evidence>
<dbReference type="KEGG" id="egt:105975453"/>
<dbReference type="OrthoDB" id="1478287at2759"/>
<dbReference type="FunFam" id="3.40.50.300:FF:001091">
    <property type="entry name" value="Probable disease resistance protein At1g61300"/>
    <property type="match status" value="1"/>
</dbReference>
<dbReference type="InterPro" id="IPR044974">
    <property type="entry name" value="Disease_R_plants"/>
</dbReference>
<dbReference type="FunFam" id="1.10.10.10:FF:000322">
    <property type="entry name" value="Probable disease resistance protein At1g63360"/>
    <property type="match status" value="1"/>
</dbReference>
<name>A0A022PYP5_ERYGU</name>
<comment type="similarity">
    <text evidence="3">Belongs to the disease resistance NB-LRR family.</text>
</comment>
<dbReference type="Pfam" id="PF00931">
    <property type="entry name" value="NB-ARC"/>
    <property type="match status" value="1"/>
</dbReference>
<keyword evidence="8" id="KW-0547">Nucleotide-binding</keyword>
<sequence>MAYAALVSVLQLLDQTTHTDQFHSVSCVKQLVEILIEKFCFLQSFLEDDSPKSQYVMNNCLETRIREVAYQVQDMIEFNVLNQLCPERDESPARSPPPPPPEASYSTRTVKKPSWRLLFTLQKFLSLQKQIKENVEHGANYVEKSTENSADKIKKLNVVDEVCSIVEEVMKIKQSQNTEHIFQVTRIFSAEVNSPRKTTMVGFDEDLMEIKDQLCGDSSKLQIIPLVGMGGIGKTTLATNIFHDPLIEYHFHIRAWITISQRYNIREIIRSLLSSISTNTDKLSRETEDREMELAVCLYKSLKGRKFLIVLDDIWSTEAWDDIKMLFPDDRNGSRIVLTTRLVDVAVYANSFGPFHNIQFLNEDQSWNLLREKVFAEEICPPELEEIGKLIARNCRGLPLSIVVVAGILSRVNKTRYKWENIARDVSSAVTRVNDEHFSSKILSLSYEHLPHHLKACFLYLGNFPEDYEIPVFKLITLWVAEGFLKPILSKSSEEVAVDYLKDLVKRSLVLVTKKRSNGGFRFCRIHDLLRDLCIRKADGENFFHFINGIQYTVEGKRRLCFSKAFESYHFENANTAIRSPLRSVFSCYYNERVTGFSLLRVLDVLEVVFESFPVELLELFHLRYIAFSTGFIRHCTLPPSLPKLRNLQTLIVGSSVTFGITDRMVAAKLPIWEMPQLRHLVFLNITLSPFPCETDKEFAVLKNLQTLSRVRNFRFTREAVEMIPNLKKLKLVYMGRSHVHMSVYELENLVHFQKLETLNLKFQTSSDWWRNPVPVRFGLPLNLKKLTLSGCGLSLEDMTMIGSLANLEVLKLLNMSLVGALWEVVEEEYSCLRFLMMEWLDIKTWLAESGCFPSLERLVIRHCSALENIPSGIGDIPTLRVIEVDDSEMAEDSAEEILEEQQDLGNDVLQVRFGH</sequence>
<evidence type="ECO:0000259" key="12">
    <source>
        <dbReference type="Pfam" id="PF00931"/>
    </source>
</evidence>
<keyword evidence="10" id="KW-0067">ATP-binding</keyword>
<gene>
    <name evidence="15" type="ORF">MIMGU_mgv1a020693mg</name>
</gene>
<keyword evidence="6" id="KW-0381">Hypersensitive response</keyword>
<dbReference type="PhylomeDB" id="A0A022PYP5"/>
<evidence type="ECO:0000256" key="11">
    <source>
        <dbReference type="SAM" id="MobiDB-lite"/>
    </source>
</evidence>
<evidence type="ECO:0000259" key="13">
    <source>
        <dbReference type="Pfam" id="PF23559"/>
    </source>
</evidence>
<feature type="domain" description="Disease resistance R13L4/SHOC-2-like LRR" evidence="14">
    <location>
        <begin position="585"/>
        <end position="898"/>
    </location>
</feature>
<dbReference type="PRINTS" id="PR00364">
    <property type="entry name" value="DISEASERSIST"/>
</dbReference>
<dbReference type="GO" id="GO:0043531">
    <property type="term" value="F:ADP binding"/>
    <property type="evidence" value="ECO:0007669"/>
    <property type="project" value="InterPro"/>
</dbReference>
<keyword evidence="5" id="KW-0433">Leucine-rich repeat</keyword>
<feature type="domain" description="Disease resistance protein winged helix" evidence="13">
    <location>
        <begin position="464"/>
        <end position="534"/>
    </location>
</feature>
<proteinExistence type="inferred from homology"/>
<feature type="region of interest" description="Disordered" evidence="11">
    <location>
        <begin position="87"/>
        <end position="108"/>
    </location>
</feature>
<dbReference type="InterPro" id="IPR032675">
    <property type="entry name" value="LRR_dom_sf"/>
</dbReference>
<accession>A0A022PYP5</accession>
<evidence type="ECO:0000313" key="15">
    <source>
        <dbReference type="EMBL" id="EYU21437.1"/>
    </source>
</evidence>
<feature type="domain" description="NB-ARC" evidence="12">
    <location>
        <begin position="205"/>
        <end position="378"/>
    </location>
</feature>
<dbReference type="Gene3D" id="3.80.10.10">
    <property type="entry name" value="Ribonuclease Inhibitor"/>
    <property type="match status" value="1"/>
</dbReference>
<evidence type="ECO:0000256" key="5">
    <source>
        <dbReference type="ARBA" id="ARBA00022614"/>
    </source>
</evidence>
<evidence type="ECO:0000313" key="16">
    <source>
        <dbReference type="Proteomes" id="UP000030748"/>
    </source>
</evidence>
<keyword evidence="4" id="KW-0963">Cytoplasm</keyword>
<dbReference type="InterPro" id="IPR002182">
    <property type="entry name" value="NB-ARC"/>
</dbReference>
<dbReference type="eggNOG" id="KOG4658">
    <property type="taxonomic scope" value="Eukaryota"/>
</dbReference>
<comment type="function">
    <text evidence="1">Confers resistance to late blight (Phytophthora infestans) races carrying the avirulence gene Avr1. Resistance proteins guard the plant against pathogens that contain an appropriate avirulence protein via an indirect interaction with this avirulence protein. That triggers a defense system including the hypersensitive response, which restricts the pathogen growth.</text>
</comment>
<dbReference type="GO" id="GO:0005524">
    <property type="term" value="F:ATP binding"/>
    <property type="evidence" value="ECO:0007669"/>
    <property type="project" value="UniProtKB-KW"/>
</dbReference>
<dbReference type="PANTHER" id="PTHR23155:SF1152">
    <property type="entry name" value="AAA+ ATPASE DOMAIN-CONTAINING PROTEIN"/>
    <property type="match status" value="1"/>
</dbReference>
<evidence type="ECO:0000256" key="8">
    <source>
        <dbReference type="ARBA" id="ARBA00022741"/>
    </source>
</evidence>
<dbReference type="InterPro" id="IPR027417">
    <property type="entry name" value="P-loop_NTPase"/>
</dbReference>
<evidence type="ECO:0000256" key="1">
    <source>
        <dbReference type="ARBA" id="ARBA00002074"/>
    </source>
</evidence>
<keyword evidence="9" id="KW-0611">Plant defense</keyword>
<dbReference type="Gene3D" id="1.10.10.10">
    <property type="entry name" value="Winged helix-like DNA-binding domain superfamily/Winged helix DNA-binding domain"/>
    <property type="match status" value="1"/>
</dbReference>
<dbReference type="GO" id="GO:0051607">
    <property type="term" value="P:defense response to virus"/>
    <property type="evidence" value="ECO:0007669"/>
    <property type="project" value="UniProtKB-ARBA"/>
</dbReference>
<dbReference type="Gene3D" id="1.20.5.4130">
    <property type="match status" value="1"/>
</dbReference>
<organism evidence="15 16">
    <name type="scientific">Erythranthe guttata</name>
    <name type="common">Yellow monkey flower</name>
    <name type="synonym">Mimulus guttatus</name>
    <dbReference type="NCBI Taxonomy" id="4155"/>
    <lineage>
        <taxon>Eukaryota</taxon>
        <taxon>Viridiplantae</taxon>
        <taxon>Streptophyta</taxon>
        <taxon>Embryophyta</taxon>
        <taxon>Tracheophyta</taxon>
        <taxon>Spermatophyta</taxon>
        <taxon>Magnoliopsida</taxon>
        <taxon>eudicotyledons</taxon>
        <taxon>Gunneridae</taxon>
        <taxon>Pentapetalae</taxon>
        <taxon>asterids</taxon>
        <taxon>lamiids</taxon>
        <taxon>Lamiales</taxon>
        <taxon>Phrymaceae</taxon>
        <taxon>Erythranthe</taxon>
    </lineage>
</organism>
<reference evidence="15 16" key="1">
    <citation type="journal article" date="2013" name="Proc. Natl. Acad. Sci. U.S.A.">
        <title>Fine-scale variation in meiotic recombination in Mimulus inferred from population shotgun sequencing.</title>
        <authorList>
            <person name="Hellsten U."/>
            <person name="Wright K.M."/>
            <person name="Jenkins J."/>
            <person name="Shu S."/>
            <person name="Yuan Y."/>
            <person name="Wessler S.R."/>
            <person name="Schmutz J."/>
            <person name="Willis J.H."/>
            <person name="Rokhsar D.S."/>
        </authorList>
    </citation>
    <scope>NUCLEOTIDE SEQUENCE [LARGE SCALE GENOMIC DNA]</scope>
    <source>
        <strain evidence="16">cv. DUN x IM62</strain>
    </source>
</reference>
<dbReference type="Gene3D" id="3.40.50.300">
    <property type="entry name" value="P-loop containing nucleotide triphosphate hydrolases"/>
    <property type="match status" value="1"/>
</dbReference>
<dbReference type="Proteomes" id="UP000030748">
    <property type="component" value="Unassembled WGS sequence"/>
</dbReference>
<dbReference type="Pfam" id="PF23559">
    <property type="entry name" value="WHD_DRP"/>
    <property type="match status" value="1"/>
</dbReference>
<evidence type="ECO:0000256" key="3">
    <source>
        <dbReference type="ARBA" id="ARBA00008894"/>
    </source>
</evidence>
<dbReference type="OMA" id="MWINIAS"/>
<keyword evidence="16" id="KW-1185">Reference proteome</keyword>
<dbReference type="InterPro" id="IPR058922">
    <property type="entry name" value="WHD_DRP"/>
</dbReference>
<evidence type="ECO:0000259" key="14">
    <source>
        <dbReference type="Pfam" id="PF23598"/>
    </source>
</evidence>